<feature type="transmembrane region" description="Helical" evidence="1">
    <location>
        <begin position="109"/>
        <end position="132"/>
    </location>
</feature>
<name>X0VEJ0_9ZZZZ</name>
<feature type="transmembrane region" description="Helical" evidence="1">
    <location>
        <begin position="12"/>
        <end position="31"/>
    </location>
</feature>
<keyword evidence="1" id="KW-1133">Transmembrane helix</keyword>
<sequence>LGTMDVVPLYRRPGFIALLGFGITAVLYYWALNAAIEITTPGTLLADTLLLLGLLSAIALFVFIANLLFWIRETQRTLVAFFRLAILGAWIPINIYVLLDASASITRTVFTHLGLGLLTLLLTTGFIAQFVLPVGKLKERLAVIRRLLGFLVGERGPATFIRNGEAKEAYGEQMRRAPGVFLIDFASTAVLRTNTQFTRPIRPGVAFSNRGEWRAESLDLRRQVRTTEGFTPPAGKPVKLDKVNSFAITRDGIPVSTDL</sequence>
<dbReference type="EMBL" id="BARS01033938">
    <property type="protein sequence ID" value="GAG16624.1"/>
    <property type="molecule type" value="Genomic_DNA"/>
</dbReference>
<comment type="caution">
    <text evidence="2">The sequence shown here is derived from an EMBL/GenBank/DDBJ whole genome shotgun (WGS) entry which is preliminary data.</text>
</comment>
<keyword evidence="1" id="KW-0812">Transmembrane</keyword>
<evidence type="ECO:0000256" key="1">
    <source>
        <dbReference type="SAM" id="Phobius"/>
    </source>
</evidence>
<accession>X0VEJ0</accession>
<organism evidence="2">
    <name type="scientific">marine sediment metagenome</name>
    <dbReference type="NCBI Taxonomy" id="412755"/>
    <lineage>
        <taxon>unclassified sequences</taxon>
        <taxon>metagenomes</taxon>
        <taxon>ecological metagenomes</taxon>
    </lineage>
</organism>
<evidence type="ECO:0000313" key="2">
    <source>
        <dbReference type="EMBL" id="GAG16624.1"/>
    </source>
</evidence>
<reference evidence="2" key="1">
    <citation type="journal article" date="2014" name="Front. Microbiol.">
        <title>High frequency of phylogenetically diverse reductive dehalogenase-homologous genes in deep subseafloor sedimentary metagenomes.</title>
        <authorList>
            <person name="Kawai M."/>
            <person name="Futagami T."/>
            <person name="Toyoda A."/>
            <person name="Takaki Y."/>
            <person name="Nishi S."/>
            <person name="Hori S."/>
            <person name="Arai W."/>
            <person name="Tsubouchi T."/>
            <person name="Morono Y."/>
            <person name="Uchiyama I."/>
            <person name="Ito T."/>
            <person name="Fujiyama A."/>
            <person name="Inagaki F."/>
            <person name="Takami H."/>
        </authorList>
    </citation>
    <scope>NUCLEOTIDE SEQUENCE</scope>
    <source>
        <strain evidence="2">Expedition CK06-06</strain>
    </source>
</reference>
<feature type="non-terminal residue" evidence="2">
    <location>
        <position position="1"/>
    </location>
</feature>
<feature type="transmembrane region" description="Helical" evidence="1">
    <location>
        <begin position="51"/>
        <end position="71"/>
    </location>
</feature>
<keyword evidence="1" id="KW-0472">Membrane</keyword>
<proteinExistence type="predicted"/>
<feature type="non-terminal residue" evidence="2">
    <location>
        <position position="259"/>
    </location>
</feature>
<gene>
    <name evidence="2" type="ORF">S01H1_52504</name>
</gene>
<feature type="transmembrane region" description="Helical" evidence="1">
    <location>
        <begin position="78"/>
        <end position="97"/>
    </location>
</feature>
<dbReference type="AlphaFoldDB" id="X0VEJ0"/>
<protein>
    <submittedName>
        <fullName evidence="2">Uncharacterized protein</fullName>
    </submittedName>
</protein>